<comment type="caution">
    <text evidence="1">The sequence shown here is derived from an EMBL/GenBank/DDBJ whole genome shotgun (WGS) entry which is preliminary data.</text>
</comment>
<accession>A0A645EDG4</accession>
<name>A0A645EDG4_9ZZZZ</name>
<dbReference type="EMBL" id="VSSQ01045479">
    <property type="protein sequence ID" value="MPM99379.1"/>
    <property type="molecule type" value="Genomic_DNA"/>
</dbReference>
<reference evidence="1" key="1">
    <citation type="submission" date="2019-08" db="EMBL/GenBank/DDBJ databases">
        <authorList>
            <person name="Kucharzyk K."/>
            <person name="Murdoch R.W."/>
            <person name="Higgins S."/>
            <person name="Loffler F."/>
        </authorList>
    </citation>
    <scope>NUCLEOTIDE SEQUENCE</scope>
</reference>
<proteinExistence type="predicted"/>
<organism evidence="1">
    <name type="scientific">bioreactor metagenome</name>
    <dbReference type="NCBI Taxonomy" id="1076179"/>
    <lineage>
        <taxon>unclassified sequences</taxon>
        <taxon>metagenomes</taxon>
        <taxon>ecological metagenomes</taxon>
    </lineage>
</organism>
<evidence type="ECO:0000313" key="1">
    <source>
        <dbReference type="EMBL" id="MPM99379.1"/>
    </source>
</evidence>
<protein>
    <submittedName>
        <fullName evidence="1">Uncharacterized protein</fullName>
    </submittedName>
</protein>
<dbReference type="AlphaFoldDB" id="A0A645EDG4"/>
<sequence length="58" mass="6438">MQQMIICTSYLIESKSIILSSSFFNFKITNSEIAEYTTTGANPPCHAEIAINIVPIDK</sequence>
<gene>
    <name evidence="1" type="ORF">SDC9_146570</name>
</gene>